<dbReference type="Gene3D" id="1.50.10.20">
    <property type="match status" value="1"/>
</dbReference>
<dbReference type="SMART" id="SM01359">
    <property type="entry name" value="A2M_N_2"/>
    <property type="match status" value="1"/>
</dbReference>
<dbReference type="InterPro" id="IPR011625">
    <property type="entry name" value="A2M_N_BRD"/>
</dbReference>
<dbReference type="SUPFAM" id="SSF48239">
    <property type="entry name" value="Terpenoid cyclases/Protein prenyltransferases"/>
    <property type="match status" value="1"/>
</dbReference>
<evidence type="ECO:0000313" key="7">
    <source>
        <dbReference type="Proteomes" id="UP000622890"/>
    </source>
</evidence>
<evidence type="ECO:0000256" key="1">
    <source>
        <dbReference type="ARBA" id="ARBA00010556"/>
    </source>
</evidence>
<dbReference type="Pfam" id="PF17973">
    <property type="entry name" value="bMG10"/>
    <property type="match status" value="1"/>
</dbReference>
<evidence type="ECO:0000259" key="5">
    <source>
        <dbReference type="SMART" id="SM01360"/>
    </source>
</evidence>
<dbReference type="Pfam" id="PF00207">
    <property type="entry name" value="A2M"/>
    <property type="match status" value="1"/>
</dbReference>
<organism evidence="6 7">
    <name type="scientific">Noviherbaspirillum pedocola</name>
    <dbReference type="NCBI Taxonomy" id="2801341"/>
    <lineage>
        <taxon>Bacteria</taxon>
        <taxon>Pseudomonadati</taxon>
        <taxon>Pseudomonadota</taxon>
        <taxon>Betaproteobacteria</taxon>
        <taxon>Burkholderiales</taxon>
        <taxon>Oxalobacteraceae</taxon>
        <taxon>Noviherbaspirillum</taxon>
    </lineage>
</organism>
<dbReference type="SMART" id="SM01360">
    <property type="entry name" value="A2M"/>
    <property type="match status" value="1"/>
</dbReference>
<keyword evidence="3" id="KW-0732">Signal</keyword>
<evidence type="ECO:0000256" key="3">
    <source>
        <dbReference type="SAM" id="SignalP"/>
    </source>
</evidence>
<evidence type="ECO:0000256" key="2">
    <source>
        <dbReference type="SAM" id="MobiDB-lite"/>
    </source>
</evidence>
<name>A0A934SVF0_9BURK</name>
<dbReference type="InterPro" id="IPR041246">
    <property type="entry name" value="Bact_MG10"/>
</dbReference>
<dbReference type="InterPro" id="IPR051802">
    <property type="entry name" value="YfhM-like"/>
</dbReference>
<protein>
    <submittedName>
        <fullName evidence="6">Alpha-2-macroglobulin</fullName>
    </submittedName>
</protein>
<dbReference type="GO" id="GO:0004866">
    <property type="term" value="F:endopeptidase inhibitor activity"/>
    <property type="evidence" value="ECO:0007669"/>
    <property type="project" value="InterPro"/>
</dbReference>
<comment type="caution">
    <text evidence="6">The sequence shown here is derived from an EMBL/GenBank/DDBJ whole genome shotgun (WGS) entry which is preliminary data.</text>
</comment>
<dbReference type="InterPro" id="IPR001599">
    <property type="entry name" value="Macroglobln_a2"/>
</dbReference>
<dbReference type="InterPro" id="IPR002890">
    <property type="entry name" value="MG2"/>
</dbReference>
<feature type="domain" description="Alpha-2-macroglobulin bait region" evidence="4">
    <location>
        <begin position="1005"/>
        <end position="1184"/>
    </location>
</feature>
<keyword evidence="7" id="KW-1185">Reference proteome</keyword>
<feature type="signal peptide" evidence="3">
    <location>
        <begin position="1"/>
        <end position="22"/>
    </location>
</feature>
<feature type="domain" description="Alpha-2-macroglobulin" evidence="5">
    <location>
        <begin position="1241"/>
        <end position="1331"/>
    </location>
</feature>
<reference evidence="6" key="1">
    <citation type="submission" date="2021-01" db="EMBL/GenBank/DDBJ databases">
        <title>Genome sequence of strain Noviherbaspirillum sp. DKR-6.</title>
        <authorList>
            <person name="Chaudhary D.K."/>
        </authorList>
    </citation>
    <scope>NUCLEOTIDE SEQUENCE</scope>
    <source>
        <strain evidence="6">DKR-6</strain>
    </source>
</reference>
<dbReference type="InterPro" id="IPR008930">
    <property type="entry name" value="Terpenoid_cyclase/PrenylTrfase"/>
</dbReference>
<evidence type="ECO:0000259" key="4">
    <source>
        <dbReference type="SMART" id="SM01359"/>
    </source>
</evidence>
<evidence type="ECO:0000313" key="6">
    <source>
        <dbReference type="EMBL" id="MBK4733454.1"/>
    </source>
</evidence>
<accession>A0A934SVF0</accession>
<dbReference type="Pfam" id="PF07703">
    <property type="entry name" value="A2M_BRD"/>
    <property type="match status" value="1"/>
</dbReference>
<dbReference type="Proteomes" id="UP000622890">
    <property type="component" value="Unassembled WGS sequence"/>
</dbReference>
<gene>
    <name evidence="6" type="ORF">JJB74_02380</name>
</gene>
<dbReference type="EMBL" id="JAEPBG010000001">
    <property type="protein sequence ID" value="MBK4733454.1"/>
    <property type="molecule type" value="Genomic_DNA"/>
</dbReference>
<feature type="chain" id="PRO_5038080994" evidence="3">
    <location>
        <begin position="23"/>
        <end position="1918"/>
    </location>
</feature>
<dbReference type="Pfam" id="PF01835">
    <property type="entry name" value="MG2"/>
    <property type="match status" value="1"/>
</dbReference>
<dbReference type="PANTHER" id="PTHR40094:SF1">
    <property type="entry name" value="UBIQUITIN DOMAIN-CONTAINING PROTEIN"/>
    <property type="match status" value="1"/>
</dbReference>
<dbReference type="PANTHER" id="PTHR40094">
    <property type="entry name" value="ALPHA-2-MACROGLOBULIN HOMOLOG"/>
    <property type="match status" value="1"/>
</dbReference>
<feature type="region of interest" description="Disordered" evidence="2">
    <location>
        <begin position="287"/>
        <end position="306"/>
    </location>
</feature>
<dbReference type="InterPro" id="IPR021868">
    <property type="entry name" value="Alpha_2_Macroglob_MG3"/>
</dbReference>
<dbReference type="Pfam" id="PF11974">
    <property type="entry name" value="bMG3"/>
    <property type="match status" value="1"/>
</dbReference>
<proteinExistence type="inferred from homology"/>
<sequence length="1918" mass="208816">MMSSLKQWLAAALCCLPLAAAAAVGGILFSPQGEAPNARQVRASFPEAAVRFGDPRLPMPFDIDCAEPGSGRWADDRNWVYDFKRELPAGVTCSFRLKADFRLLSGAALTGKTMFRFDTGGPAVAHIHPAAGVAWHQIDEEQIFLLRLTGPVAENSIAGHAWCEAQGVNERVPARLVKGKPREDLVRQLEPNTPAAHLLALQCAQRLPNDAALRLVWDRGIATPNGMATRQPQRFDYKVRKAFTVNFSCERESAHAGCVPLRPIRLEFSAPISRELAERIRLNSVMGARKPDDTDGAGDTVTGLEFKPPFPENATLTIDLPRELKDDAGRAPANAAQFPLHPRTAAMPPLAKFAAAPFGILELNDEPALPVTLRNVEPDLLVRTGDGRVAPMASTLAVDGDAAVIEWLSRLQRYHESAIDIDGKTVETRSLSLLAKQPGAQRMNLPSPHPDENGQRPFEVIGIPFRSPGFYVVELESQRLGAALLGKIAPMYVRTSVLVTNLAVHLKIGRENGAVWVTTLDGGKPVANADVRIADCFGKPLWRGATGADGVAHVPVALDPNCGDRNYDQRLVQGLFVSARAIDAKGRPDMAFALSSWNDGIESFRFNVPTDMSQPSTLRAHTVFDRTLLRAGQTVSMKHILRTETGAGFALPRREQLPTRVRIVHQGSGQEYRFPLTWRDRAAAETMFRIPQEARLGRYEVILDQGKVDAAGEAQTAPSFDGDDGARSRMSGSFRVEEFRLPVLQGRIAPPKTDQVAPKSLPLTLQLNYLNGGGASGLPVQVSALLRPRALRFAGYEEFSFATRERGEGGQREDDQKIVADKLAAKLDRNGIASITLPDLPPVSAAAELLTEMTFADPNGEIGTVSQTVPLWPAAVIAGIKTESWMRSGKRSAITALTLDLDGRPLAGVPLEVRARARRIDTHRKRMVGGFYAYENTRSERDLGLLCQGNSDAHGMLRCDVDIGVDGEVEFEASARDEAKRSATAFATAWLGNAEWFGGDNGDRIDILPEKRRYKPGETASFQVRMPFRQATALVAIEREGVIETRVVQLSGSNPVIKLPVRAEWGANVYVSVLAVRPRLREVPWYSFFTWGWREPRNWWTDYRAYTAPGTTVDLGKPAFRYGIAEIGVGAEAFRLDVKVDPAQAVYPVRGRAEVAIRVSLPDGKPAAGAEIALAAVDEALLELQANDSWDLIGAMVQRRSYGVETATAQMQVIGKRHFGRKALPAGGGGKAVTRELVDTLLLWQPAIRLDGQGRAHVTVPLNDALTSFRIVAVATAGEGRFGTGSASIRSSQDVQLIAGLPPLVREGDRYGAMVTLRNGAARAMAVDVEARMAGRALDAQPRRVRLEAGESQQLSWDVVAPQDVKEVAWELRAQEVGSGGNVGARDALKLSQKVLPAVPVTVQQATLIQLDGAAEWKLGPPAGSLPGRGGVALSLSPSITGAADGLRRYFETYPYSCLEQKTSRAIGLQDETMWQRIVAELPIYLDDNGLARYFPSSASGIEGSEILTAYVLAITHEAGWSVPDASRERMLAGLQAFVEGRIERRYEWLGRNDRDERRLQALEALSRYGRMPVRALDAIEIAPARLSTAALLDWLSILQRTNGIAGRAQLLETARQELASRLDFSGTTLKFRKEADEDFWWRMVGPDLNAGRTVLLALDDATLVADAPRLVTGALGRQSRGHWSTTTANAWGLLALKKFAARYEADKVGGTTRATLRQGGAATSASHAWGGAGRIDLPWKVVAPRADDGLTLKHDGPGRPWVTMQSLAAVPLKAPFEAGYAIRRRIEAVEQKESGHWSRGDILRVTLEVDAQADMSWVVVSDPVPAGATVLGSSLGRDSAIAAQGNQQKGAAWLAFEERSFDAFRAYYQWAPAGKFSISYTLRLNNPGKFHLPPTRVEAMYAPERQAMMPNAVLEVQ</sequence>
<comment type="similarity">
    <text evidence="1">Belongs to the protease inhibitor I39 (alpha-2-macroglobulin) family. Bacterial alpha-2-macroglobulin subfamily.</text>
</comment>